<keyword evidence="1" id="KW-0472">Membrane</keyword>
<proteinExistence type="predicted"/>
<organism evidence="2 3">
    <name type="scientific">Saccharothrix yanglingensis</name>
    <dbReference type="NCBI Taxonomy" id="659496"/>
    <lineage>
        <taxon>Bacteria</taxon>
        <taxon>Bacillati</taxon>
        <taxon>Actinomycetota</taxon>
        <taxon>Actinomycetes</taxon>
        <taxon>Pseudonocardiales</taxon>
        <taxon>Pseudonocardiaceae</taxon>
        <taxon>Saccharothrix</taxon>
    </lineage>
</organism>
<feature type="transmembrane region" description="Helical" evidence="1">
    <location>
        <begin position="7"/>
        <end position="34"/>
    </location>
</feature>
<evidence type="ECO:0000313" key="3">
    <source>
        <dbReference type="Proteomes" id="UP001225605"/>
    </source>
</evidence>
<protein>
    <submittedName>
        <fullName evidence="2">Uncharacterized protein</fullName>
    </submittedName>
</protein>
<dbReference type="Proteomes" id="UP001225605">
    <property type="component" value="Unassembled WGS sequence"/>
</dbReference>
<accession>A0ABU0WU71</accession>
<evidence type="ECO:0000256" key="1">
    <source>
        <dbReference type="SAM" id="Phobius"/>
    </source>
</evidence>
<reference evidence="2 3" key="1">
    <citation type="submission" date="2017-06" db="EMBL/GenBank/DDBJ databases">
        <title>Cultured bacterium strain Saccharothrix yanglingensis Hhs.015.</title>
        <authorList>
            <person name="Xia Y."/>
        </authorList>
    </citation>
    <scope>NUCLEOTIDE SEQUENCE [LARGE SCALE GENOMIC DNA]</scope>
    <source>
        <strain evidence="2 3">Hhs.015</strain>
    </source>
</reference>
<keyword evidence="3" id="KW-1185">Reference proteome</keyword>
<keyword evidence="1" id="KW-1133">Transmembrane helix</keyword>
<dbReference type="EMBL" id="NSDM01000001">
    <property type="protein sequence ID" value="MDQ2583302.1"/>
    <property type="molecule type" value="Genomic_DNA"/>
</dbReference>
<dbReference type="RefSeq" id="WP_306744363.1">
    <property type="nucleotide sequence ID" value="NZ_NSDM01000001.1"/>
</dbReference>
<name>A0ABU0WU71_9PSEU</name>
<comment type="caution">
    <text evidence="2">The sequence shown here is derived from an EMBL/GenBank/DDBJ whole genome shotgun (WGS) entry which is preliminary data.</text>
</comment>
<gene>
    <name evidence="2" type="ORF">CKY47_04755</name>
</gene>
<sequence>MDTKKGCVLNVLLFGFGAVIGTGLTAVAAVVLFLPAVDTISTDEGTPNVYVKERSRLIGGTEHEVWLGRGEDHGHVVRVPGGWGADPEVVRQEGGVELRFDGGGRIFVPEADYLGGR</sequence>
<keyword evidence="1" id="KW-0812">Transmembrane</keyword>
<evidence type="ECO:0000313" key="2">
    <source>
        <dbReference type="EMBL" id="MDQ2583302.1"/>
    </source>
</evidence>